<reference evidence="3 4" key="1">
    <citation type="submission" date="2022-11" db="EMBL/GenBank/DDBJ databases">
        <authorList>
            <person name="Caiyu Z."/>
        </authorList>
    </citation>
    <scope>NUCLEOTIDE SEQUENCE [LARGE SCALE GENOMIC DNA]</scope>
    <source>
        <strain evidence="3 4">YR-4</strain>
    </source>
</reference>
<sequence>MTTQKINENKSKKEDEGRKRKWLYILGILLLLLLLRSCGNQHPCPNPPPSSSVPSSSAPSLDDTGSAEPGNGSTPSRQEILSRLQKQEVTVTDKVSAQASFSSGAKGSTGIWEVENPASNTVIMQCEITLNGELLDEWKGQQAELAKPDRTGEVTSGQVGPMLLGPPGKSQDFLGRGVATERVSFSPQGGNEQSEVCNDERGAAPCPDAQRIYSPSPQFP</sequence>
<evidence type="ECO:0000256" key="2">
    <source>
        <dbReference type="SAM" id="Phobius"/>
    </source>
</evidence>
<evidence type="ECO:0000313" key="4">
    <source>
        <dbReference type="Proteomes" id="UP001082703"/>
    </source>
</evidence>
<gene>
    <name evidence="3" type="ORF">OUY18_10225</name>
</gene>
<name>A0ABT4BV01_9FIRM</name>
<feature type="compositionally biased region" description="Polar residues" evidence="1">
    <location>
        <begin position="183"/>
        <end position="196"/>
    </location>
</feature>
<comment type="caution">
    <text evidence="3">The sequence shown here is derived from an EMBL/GenBank/DDBJ whole genome shotgun (WGS) entry which is preliminary data.</text>
</comment>
<feature type="region of interest" description="Disordered" evidence="1">
    <location>
        <begin position="43"/>
        <end position="80"/>
    </location>
</feature>
<proteinExistence type="predicted"/>
<keyword evidence="2" id="KW-0812">Transmembrane</keyword>
<keyword evidence="2" id="KW-1133">Transmembrane helix</keyword>
<dbReference type="EMBL" id="JAPOHA010000009">
    <property type="protein sequence ID" value="MCY1714630.1"/>
    <property type="molecule type" value="Genomic_DNA"/>
</dbReference>
<accession>A0ABT4BV01</accession>
<dbReference type="RefSeq" id="WP_268058685.1">
    <property type="nucleotide sequence ID" value="NZ_JAPOHA010000009.1"/>
</dbReference>
<keyword evidence="2" id="KW-0472">Membrane</keyword>
<keyword evidence="4" id="KW-1185">Reference proteome</keyword>
<organism evidence="3 4">
    <name type="scientific">Caproiciproducens galactitolivorans</name>
    <dbReference type="NCBI Taxonomy" id="642589"/>
    <lineage>
        <taxon>Bacteria</taxon>
        <taxon>Bacillati</taxon>
        <taxon>Bacillota</taxon>
        <taxon>Clostridia</taxon>
        <taxon>Eubacteriales</taxon>
        <taxon>Acutalibacteraceae</taxon>
        <taxon>Caproiciproducens</taxon>
    </lineage>
</organism>
<feature type="region of interest" description="Disordered" evidence="1">
    <location>
        <begin position="146"/>
        <end position="220"/>
    </location>
</feature>
<evidence type="ECO:0000256" key="1">
    <source>
        <dbReference type="SAM" id="MobiDB-lite"/>
    </source>
</evidence>
<dbReference type="Proteomes" id="UP001082703">
    <property type="component" value="Unassembled WGS sequence"/>
</dbReference>
<evidence type="ECO:0000313" key="3">
    <source>
        <dbReference type="EMBL" id="MCY1714630.1"/>
    </source>
</evidence>
<feature type="transmembrane region" description="Helical" evidence="2">
    <location>
        <begin position="21"/>
        <end position="37"/>
    </location>
</feature>
<protein>
    <submittedName>
        <fullName evidence="3">Uncharacterized protein</fullName>
    </submittedName>
</protein>